<dbReference type="EC" id="2.7.13.3" evidence="3"/>
<dbReference type="GO" id="GO:0004721">
    <property type="term" value="F:phosphoprotein phosphatase activity"/>
    <property type="evidence" value="ECO:0007669"/>
    <property type="project" value="TreeGrafter"/>
</dbReference>
<feature type="domain" description="Histidine kinase" evidence="14">
    <location>
        <begin position="374"/>
        <end position="593"/>
    </location>
</feature>
<gene>
    <name evidence="18" type="ORF">dsmv_0047</name>
</gene>
<dbReference type="InterPro" id="IPR000014">
    <property type="entry name" value="PAS"/>
</dbReference>
<evidence type="ECO:0000256" key="2">
    <source>
        <dbReference type="ARBA" id="ARBA00004236"/>
    </source>
</evidence>
<dbReference type="Gene3D" id="3.30.565.10">
    <property type="entry name" value="Histidine kinase-like ATPase, C-terminal domain"/>
    <property type="match status" value="1"/>
</dbReference>
<dbReference type="InterPro" id="IPR013656">
    <property type="entry name" value="PAS_4"/>
</dbReference>
<evidence type="ECO:0000256" key="9">
    <source>
        <dbReference type="ARBA" id="ARBA00022840"/>
    </source>
</evidence>
<dbReference type="CDD" id="cd06225">
    <property type="entry name" value="HAMP"/>
    <property type="match status" value="1"/>
</dbReference>
<keyword evidence="12" id="KW-0175">Coiled coil</keyword>
<organism evidence="18 19">
    <name type="scientific">Desulfococcus multivorans DSM 2059</name>
    <dbReference type="NCBI Taxonomy" id="1121405"/>
    <lineage>
        <taxon>Bacteria</taxon>
        <taxon>Pseudomonadati</taxon>
        <taxon>Thermodesulfobacteriota</taxon>
        <taxon>Desulfobacteria</taxon>
        <taxon>Desulfobacterales</taxon>
        <taxon>Desulfococcaceae</taxon>
        <taxon>Desulfococcus</taxon>
    </lineage>
</organism>
<comment type="caution">
    <text evidence="18">The sequence shown here is derived from an EMBL/GenBank/DDBJ whole genome shotgun (WGS) entry which is preliminary data.</text>
</comment>
<keyword evidence="7" id="KW-0547">Nucleotide-binding</keyword>
<dbReference type="Pfam" id="PF02518">
    <property type="entry name" value="HATPase_c"/>
    <property type="match status" value="1"/>
</dbReference>
<evidence type="ECO:0000256" key="13">
    <source>
        <dbReference type="SAM" id="Phobius"/>
    </source>
</evidence>
<keyword evidence="19" id="KW-1185">Reference proteome</keyword>
<dbReference type="Gene3D" id="6.10.340.10">
    <property type="match status" value="1"/>
</dbReference>
<evidence type="ECO:0000256" key="11">
    <source>
        <dbReference type="ARBA" id="ARBA00023136"/>
    </source>
</evidence>
<feature type="transmembrane region" description="Helical" evidence="13">
    <location>
        <begin position="12"/>
        <end position="34"/>
    </location>
</feature>
<dbReference type="SMART" id="SM00091">
    <property type="entry name" value="PAS"/>
    <property type="match status" value="1"/>
</dbReference>
<keyword evidence="5" id="KW-0597">Phosphoprotein</keyword>
<dbReference type="Gene3D" id="1.10.287.130">
    <property type="match status" value="1"/>
</dbReference>
<keyword evidence="13" id="KW-1133">Transmembrane helix</keyword>
<dbReference type="InterPro" id="IPR003594">
    <property type="entry name" value="HATPase_dom"/>
</dbReference>
<keyword evidence="9" id="KW-0067">ATP-binding</keyword>
<keyword evidence="11 13" id="KW-0472">Membrane</keyword>
<proteinExistence type="predicted"/>
<evidence type="ECO:0000256" key="4">
    <source>
        <dbReference type="ARBA" id="ARBA00022475"/>
    </source>
</evidence>
<reference evidence="18 19" key="1">
    <citation type="journal article" date="2013" name="Genome Announc.">
        <title>Draft genome sequences for three mercury-methylating, sulfate-reducing bacteria.</title>
        <authorList>
            <person name="Brown S.D."/>
            <person name="Hurt R.A.Jr."/>
            <person name="Gilmour C.C."/>
            <person name="Elias D.A."/>
        </authorList>
    </citation>
    <scope>NUCLEOTIDE SEQUENCE [LARGE SCALE GENOMIC DNA]</scope>
    <source>
        <strain evidence="18 19">DSM 2059</strain>
    </source>
</reference>
<dbReference type="FunFam" id="1.10.287.130:FF:000008">
    <property type="entry name" value="Two-component sensor histidine kinase"/>
    <property type="match status" value="1"/>
</dbReference>
<dbReference type="PANTHER" id="PTHR45453">
    <property type="entry name" value="PHOSPHATE REGULON SENSOR PROTEIN PHOR"/>
    <property type="match status" value="1"/>
</dbReference>
<comment type="catalytic activity">
    <reaction evidence="1">
        <text>ATP + protein L-histidine = ADP + protein N-phospho-L-histidine.</text>
        <dbReference type="EC" id="2.7.13.3"/>
    </reaction>
</comment>
<dbReference type="PROSITE" id="PS50112">
    <property type="entry name" value="PAS"/>
    <property type="match status" value="1"/>
</dbReference>
<dbReference type="PATRIC" id="fig|1121405.3.peg.846"/>
<sequence length="607" mass="66886">MKTPKSLFWRIYPSYLVVILMALALVGLHTSAVMKRYYHEQMTLGLESRANLLRNSVLGRLTPLDEAALDRLCKTAGRHADTRITVVLPSGRVVGDSEEIPARMDNHAGRPEISKAFRGSTGQSIRHSETLSTSMMYVAVPVERQGRTLAVIRTALPLDEIGRKIGGFQRTIFQAGLLVALMAAVIGYAVARRIARPIEEVRKGAERFAKGDFTYAIPPPKSKEMVMLVNTLTQMASELNDRIQTVDRQRGELEAVLSSMQEGVIAFNMDETLINANAAAAGMFNFKPSNAIGRSIQEVIRNPQLHRFVHDALGGKSDTEGEIRLYQEEAERILGTHSSPLRESNGKRIGTLIVFHDITRLRRLETVRREFAANVSHEIKTPLTAIKGFVETLLGGAVDDPEAARRFLRIIEKHADRLTAIIEDLMKLSEIEQKGRNRGIGLKREAMAPVIRNAVEVCRVRADEKKIAVEVDCDEAVVAEINAHFLEQAVVNLVDNALKYSGTGKAVRVRSRLIKDSVEIRIEDEGIGIPGSHLPRLFERFYRVDKSRSRKEGGTGLGLAIVKHIVQAHGGKIDVESTPGKGSTFIIRLPTVGGVNGTDPPECGSAA</sequence>
<dbReference type="FunFam" id="3.30.565.10:FF:000006">
    <property type="entry name" value="Sensor histidine kinase WalK"/>
    <property type="match status" value="1"/>
</dbReference>
<dbReference type="STRING" id="897.B2D07_10325"/>
<dbReference type="Pfam" id="PF00512">
    <property type="entry name" value="HisKA"/>
    <property type="match status" value="1"/>
</dbReference>
<evidence type="ECO:0000256" key="6">
    <source>
        <dbReference type="ARBA" id="ARBA00022679"/>
    </source>
</evidence>
<dbReference type="PRINTS" id="PR00344">
    <property type="entry name" value="BCTRLSENSOR"/>
</dbReference>
<dbReference type="CDD" id="cd00075">
    <property type="entry name" value="HATPase"/>
    <property type="match status" value="1"/>
</dbReference>
<dbReference type="NCBIfam" id="TIGR00229">
    <property type="entry name" value="sensory_box"/>
    <property type="match status" value="1"/>
</dbReference>
<evidence type="ECO:0000313" key="19">
    <source>
        <dbReference type="Proteomes" id="UP000014977"/>
    </source>
</evidence>
<dbReference type="OrthoDB" id="9813151at2"/>
<feature type="transmembrane region" description="Helical" evidence="13">
    <location>
        <begin position="172"/>
        <end position="191"/>
    </location>
</feature>
<dbReference type="InterPro" id="IPR003661">
    <property type="entry name" value="HisK_dim/P_dom"/>
</dbReference>
<evidence type="ECO:0000256" key="3">
    <source>
        <dbReference type="ARBA" id="ARBA00012438"/>
    </source>
</evidence>
<dbReference type="Proteomes" id="UP000014977">
    <property type="component" value="Unassembled WGS sequence"/>
</dbReference>
<keyword evidence="6" id="KW-0808">Transferase</keyword>
<dbReference type="Pfam" id="PF08448">
    <property type="entry name" value="PAS_4"/>
    <property type="match status" value="1"/>
</dbReference>
<protein>
    <recommendedName>
        <fullName evidence="3">histidine kinase</fullName>
        <ecNumber evidence="3">2.7.13.3</ecNumber>
    </recommendedName>
</protein>
<dbReference type="GO" id="GO:0005524">
    <property type="term" value="F:ATP binding"/>
    <property type="evidence" value="ECO:0007669"/>
    <property type="project" value="UniProtKB-KW"/>
</dbReference>
<dbReference type="InterPro" id="IPR036097">
    <property type="entry name" value="HisK_dim/P_sf"/>
</dbReference>
<dbReference type="PROSITE" id="PS50885">
    <property type="entry name" value="HAMP"/>
    <property type="match status" value="1"/>
</dbReference>
<dbReference type="InterPro" id="IPR050351">
    <property type="entry name" value="BphY/WalK/GraS-like"/>
</dbReference>
<keyword evidence="8 18" id="KW-0418">Kinase</keyword>
<name>S7U0L0_DESML</name>
<dbReference type="Pfam" id="PF00672">
    <property type="entry name" value="HAMP"/>
    <property type="match status" value="1"/>
</dbReference>
<dbReference type="GO" id="GO:0005886">
    <property type="term" value="C:plasma membrane"/>
    <property type="evidence" value="ECO:0007669"/>
    <property type="project" value="UniProtKB-SubCell"/>
</dbReference>
<dbReference type="PROSITE" id="PS50113">
    <property type="entry name" value="PAC"/>
    <property type="match status" value="1"/>
</dbReference>
<dbReference type="AlphaFoldDB" id="S7U0L0"/>
<dbReference type="eggNOG" id="COG5002">
    <property type="taxonomic scope" value="Bacteria"/>
</dbReference>
<evidence type="ECO:0000313" key="18">
    <source>
        <dbReference type="EMBL" id="EPR42966.1"/>
    </source>
</evidence>
<dbReference type="SUPFAM" id="SSF55874">
    <property type="entry name" value="ATPase domain of HSP90 chaperone/DNA topoisomerase II/histidine kinase"/>
    <property type="match status" value="1"/>
</dbReference>
<dbReference type="GO" id="GO:0016036">
    <property type="term" value="P:cellular response to phosphate starvation"/>
    <property type="evidence" value="ECO:0007669"/>
    <property type="project" value="TreeGrafter"/>
</dbReference>
<dbReference type="PANTHER" id="PTHR45453:SF1">
    <property type="entry name" value="PHOSPHATE REGULON SENSOR PROTEIN PHOR"/>
    <property type="match status" value="1"/>
</dbReference>
<evidence type="ECO:0000256" key="10">
    <source>
        <dbReference type="ARBA" id="ARBA00023012"/>
    </source>
</evidence>
<dbReference type="SUPFAM" id="SSF158472">
    <property type="entry name" value="HAMP domain-like"/>
    <property type="match status" value="1"/>
</dbReference>
<dbReference type="SUPFAM" id="SSF55785">
    <property type="entry name" value="PYP-like sensor domain (PAS domain)"/>
    <property type="match status" value="1"/>
</dbReference>
<evidence type="ECO:0000256" key="7">
    <source>
        <dbReference type="ARBA" id="ARBA00022741"/>
    </source>
</evidence>
<feature type="domain" description="HAMP" evidence="17">
    <location>
        <begin position="192"/>
        <end position="244"/>
    </location>
</feature>
<feature type="coiled-coil region" evidence="12">
    <location>
        <begin position="229"/>
        <end position="256"/>
    </location>
</feature>
<dbReference type="GO" id="GO:0000155">
    <property type="term" value="F:phosphorelay sensor kinase activity"/>
    <property type="evidence" value="ECO:0007669"/>
    <property type="project" value="InterPro"/>
</dbReference>
<evidence type="ECO:0000259" key="14">
    <source>
        <dbReference type="PROSITE" id="PS50109"/>
    </source>
</evidence>
<dbReference type="InterPro" id="IPR003660">
    <property type="entry name" value="HAMP_dom"/>
</dbReference>
<keyword evidence="4" id="KW-1003">Cell membrane</keyword>
<evidence type="ECO:0000256" key="12">
    <source>
        <dbReference type="SAM" id="Coils"/>
    </source>
</evidence>
<evidence type="ECO:0000259" key="15">
    <source>
        <dbReference type="PROSITE" id="PS50112"/>
    </source>
</evidence>
<dbReference type="InterPro" id="IPR036890">
    <property type="entry name" value="HATPase_C_sf"/>
</dbReference>
<dbReference type="InterPro" id="IPR000700">
    <property type="entry name" value="PAS-assoc_C"/>
</dbReference>
<evidence type="ECO:0000259" key="16">
    <source>
        <dbReference type="PROSITE" id="PS50113"/>
    </source>
</evidence>
<feature type="domain" description="PAC" evidence="16">
    <location>
        <begin position="319"/>
        <end position="370"/>
    </location>
</feature>
<dbReference type="InterPro" id="IPR035965">
    <property type="entry name" value="PAS-like_dom_sf"/>
</dbReference>
<accession>S7U0L0</accession>
<dbReference type="CDD" id="cd00082">
    <property type="entry name" value="HisKA"/>
    <property type="match status" value="1"/>
</dbReference>
<dbReference type="EMBL" id="ATHJ01000061">
    <property type="protein sequence ID" value="EPR42966.1"/>
    <property type="molecule type" value="Genomic_DNA"/>
</dbReference>
<comment type="subcellular location">
    <subcellularLocation>
        <location evidence="2">Cell membrane</location>
    </subcellularLocation>
</comment>
<keyword evidence="10" id="KW-0902">Two-component regulatory system</keyword>
<evidence type="ECO:0000256" key="5">
    <source>
        <dbReference type="ARBA" id="ARBA00022553"/>
    </source>
</evidence>
<keyword evidence="13" id="KW-0812">Transmembrane</keyword>
<evidence type="ECO:0000256" key="1">
    <source>
        <dbReference type="ARBA" id="ARBA00000085"/>
    </source>
</evidence>
<evidence type="ECO:0000256" key="8">
    <source>
        <dbReference type="ARBA" id="ARBA00022777"/>
    </source>
</evidence>
<evidence type="ECO:0000259" key="17">
    <source>
        <dbReference type="PROSITE" id="PS50885"/>
    </source>
</evidence>
<dbReference type="PROSITE" id="PS50109">
    <property type="entry name" value="HIS_KIN"/>
    <property type="match status" value="1"/>
</dbReference>
<dbReference type="Gene3D" id="3.30.450.20">
    <property type="entry name" value="PAS domain"/>
    <property type="match status" value="1"/>
</dbReference>
<feature type="domain" description="PAS" evidence="15">
    <location>
        <begin position="249"/>
        <end position="300"/>
    </location>
</feature>
<dbReference type="CDD" id="cd00130">
    <property type="entry name" value="PAS"/>
    <property type="match status" value="1"/>
</dbReference>
<dbReference type="SUPFAM" id="SSF47384">
    <property type="entry name" value="Homodimeric domain of signal transducing histidine kinase"/>
    <property type="match status" value="1"/>
</dbReference>
<dbReference type="SMART" id="SM00388">
    <property type="entry name" value="HisKA"/>
    <property type="match status" value="1"/>
</dbReference>
<dbReference type="SMART" id="SM00304">
    <property type="entry name" value="HAMP"/>
    <property type="match status" value="1"/>
</dbReference>
<dbReference type="SMART" id="SM00387">
    <property type="entry name" value="HATPase_c"/>
    <property type="match status" value="1"/>
</dbReference>
<dbReference type="InterPro" id="IPR004358">
    <property type="entry name" value="Sig_transdc_His_kin-like_C"/>
</dbReference>
<dbReference type="InterPro" id="IPR005467">
    <property type="entry name" value="His_kinase_dom"/>
</dbReference>